<reference evidence="3" key="2">
    <citation type="journal article" date="2021" name="PeerJ">
        <title>Extensive microbial diversity within the chicken gut microbiome revealed by metagenomics and culture.</title>
        <authorList>
            <person name="Gilroy R."/>
            <person name="Ravi A."/>
            <person name="Getino M."/>
            <person name="Pursley I."/>
            <person name="Horton D.L."/>
            <person name="Alikhan N.F."/>
            <person name="Baker D."/>
            <person name="Gharbi K."/>
            <person name="Hall N."/>
            <person name="Watson M."/>
            <person name="Adriaenssens E.M."/>
            <person name="Foster-Nyarko E."/>
            <person name="Jarju S."/>
            <person name="Secka A."/>
            <person name="Antonio M."/>
            <person name="Oren A."/>
            <person name="Chaudhuri R.R."/>
            <person name="La Ragione R."/>
            <person name="Hildebrand F."/>
            <person name="Pallen M.J."/>
        </authorList>
    </citation>
    <scope>NUCLEOTIDE SEQUENCE</scope>
    <source>
        <strain evidence="3">ChiGjej1B1-24693</strain>
    </source>
</reference>
<dbReference type="InterPro" id="IPR002372">
    <property type="entry name" value="PQQ_rpt_dom"/>
</dbReference>
<dbReference type="AlphaFoldDB" id="A0A9D1GX09"/>
<feature type="domain" description="Calcineurin-like phosphoesterase" evidence="1">
    <location>
        <begin position="5"/>
        <end position="119"/>
    </location>
</feature>
<name>A0A9D1GX09_9ACTN</name>
<proteinExistence type="predicted"/>
<gene>
    <name evidence="3" type="ORF">IAA98_04285</name>
</gene>
<evidence type="ECO:0000313" key="3">
    <source>
        <dbReference type="EMBL" id="HIT74782.1"/>
    </source>
</evidence>
<sequence>GYGDKLWHVPGNHEIRWDFSAYGQYRNHLHELNLEITAAGIQFLLLDPTVTQQEFGYWTDSDLAWLTERLEAKPAGTPTVLVTHYPMAQSQYFMVNPEALFAAIEGHDVHAILAGHTHRHMVDRFNGLLHMEGAAVKNAAQYYRLDVSGADDRAASLALSQVVLPDAADPSQQEVGEVAILDLADARGRRDLETRLRPRRVEVSVGDDGLGIVVQLARRGQQALTARASRYQQQSYAGSAAEEWIELDWQGDRASGTLDIAALPPGEHRVNVEVSDGTTRWRTVERFTVEGTGWAQHGQDRIGELVTGATVTIGDRVVVGSSEGLYGFDLSDGVPVRAWQADTGPVLTNSAAGDDLVVVGSSDGTVSAVDPGDGSIRWRVDLGHPVMSNPLVTSDDDPSVVVMAGADLVRLSIVDGAPLWRVTLPAPSAGRAAADGERIYLGTGDGFARAVDLATGEGVWEFEVTERVSSYQRLIYGPWTHQATLVDDDTVLIATVSAGFALSRTTGELRWQIDKSYLYTPAQVLADGDLLLIDEWGEARRVDPGNGQERWVTDRMVSRSLDAAPIIDGDRALVVGTMGDLAVLDLTSGSYEVVRQLDVSPVVSSPSWTDDTLVVAHLDGTVRTYRE</sequence>
<dbReference type="SMART" id="SM00564">
    <property type="entry name" value="PQQ"/>
    <property type="match status" value="3"/>
</dbReference>
<comment type="caution">
    <text evidence="3">The sequence shown here is derived from an EMBL/GenBank/DDBJ whole genome shotgun (WGS) entry which is preliminary data.</text>
</comment>
<dbReference type="Gene3D" id="2.130.10.10">
    <property type="entry name" value="YVTN repeat-like/Quinoprotein amine dehydrogenase"/>
    <property type="match status" value="1"/>
</dbReference>
<feature type="non-terminal residue" evidence="3">
    <location>
        <position position="1"/>
    </location>
</feature>
<dbReference type="InterPro" id="IPR029052">
    <property type="entry name" value="Metallo-depent_PP-like"/>
</dbReference>
<reference evidence="3" key="1">
    <citation type="submission" date="2020-10" db="EMBL/GenBank/DDBJ databases">
        <authorList>
            <person name="Gilroy R."/>
        </authorList>
    </citation>
    <scope>NUCLEOTIDE SEQUENCE</scope>
    <source>
        <strain evidence="3">ChiGjej1B1-24693</strain>
    </source>
</reference>
<dbReference type="Proteomes" id="UP000886842">
    <property type="component" value="Unassembled WGS sequence"/>
</dbReference>
<feature type="domain" description="Pyrrolo-quinoline quinone repeat" evidence="2">
    <location>
        <begin position="338"/>
        <end position="552"/>
    </location>
</feature>
<dbReference type="InterPro" id="IPR004843">
    <property type="entry name" value="Calcineurin-like_PHP"/>
</dbReference>
<dbReference type="GO" id="GO:0016787">
    <property type="term" value="F:hydrolase activity"/>
    <property type="evidence" value="ECO:0007669"/>
    <property type="project" value="InterPro"/>
</dbReference>
<dbReference type="InterPro" id="IPR018391">
    <property type="entry name" value="PQQ_b-propeller_rpt"/>
</dbReference>
<dbReference type="InterPro" id="IPR011047">
    <property type="entry name" value="Quinoprotein_ADH-like_sf"/>
</dbReference>
<dbReference type="PANTHER" id="PTHR34512">
    <property type="entry name" value="CELL SURFACE PROTEIN"/>
    <property type="match status" value="1"/>
</dbReference>
<dbReference type="SUPFAM" id="SSF56300">
    <property type="entry name" value="Metallo-dependent phosphatases"/>
    <property type="match status" value="1"/>
</dbReference>
<dbReference type="InterPro" id="IPR015943">
    <property type="entry name" value="WD40/YVTN_repeat-like_dom_sf"/>
</dbReference>
<dbReference type="Pfam" id="PF00149">
    <property type="entry name" value="Metallophos"/>
    <property type="match status" value="1"/>
</dbReference>
<dbReference type="Pfam" id="PF13360">
    <property type="entry name" value="PQQ_2"/>
    <property type="match status" value="1"/>
</dbReference>
<dbReference type="EMBL" id="DVLP01000125">
    <property type="protein sequence ID" value="HIT74782.1"/>
    <property type="molecule type" value="Genomic_DNA"/>
</dbReference>
<accession>A0A9D1GX09</accession>
<evidence type="ECO:0000259" key="1">
    <source>
        <dbReference type="Pfam" id="PF00149"/>
    </source>
</evidence>
<organism evidence="3 4">
    <name type="scientific">Candidatus Avipropionibacterium avicola</name>
    <dbReference type="NCBI Taxonomy" id="2840701"/>
    <lineage>
        <taxon>Bacteria</taxon>
        <taxon>Bacillati</taxon>
        <taxon>Actinomycetota</taxon>
        <taxon>Actinomycetes</taxon>
        <taxon>Propionibacteriales</taxon>
        <taxon>Propionibacteriaceae</taxon>
        <taxon>Propionibacteriaceae incertae sedis</taxon>
        <taxon>Candidatus Avipropionibacterium</taxon>
    </lineage>
</organism>
<dbReference type="SUPFAM" id="SSF50998">
    <property type="entry name" value="Quinoprotein alcohol dehydrogenase-like"/>
    <property type="match status" value="1"/>
</dbReference>
<dbReference type="Gene3D" id="3.60.21.10">
    <property type="match status" value="1"/>
</dbReference>
<evidence type="ECO:0000313" key="4">
    <source>
        <dbReference type="Proteomes" id="UP000886842"/>
    </source>
</evidence>
<protein>
    <submittedName>
        <fullName evidence="3">PQQ-binding-like beta-propeller repeat protein</fullName>
    </submittedName>
</protein>
<dbReference type="PANTHER" id="PTHR34512:SF30">
    <property type="entry name" value="OUTER MEMBRANE PROTEIN ASSEMBLY FACTOR BAMB"/>
    <property type="match status" value="1"/>
</dbReference>
<evidence type="ECO:0000259" key="2">
    <source>
        <dbReference type="Pfam" id="PF13360"/>
    </source>
</evidence>